<evidence type="ECO:0000256" key="2">
    <source>
        <dbReference type="ARBA" id="ARBA00022801"/>
    </source>
</evidence>
<evidence type="ECO:0000256" key="1">
    <source>
        <dbReference type="ARBA" id="ARBA00010702"/>
    </source>
</evidence>
<feature type="binding site" evidence="3">
    <location>
        <position position="283"/>
    </location>
    <ligand>
        <name>Mg(2+)</name>
        <dbReference type="ChEBI" id="CHEBI:18420"/>
        <label>1</label>
    </ligand>
</feature>
<dbReference type="Pfam" id="PF03747">
    <property type="entry name" value="ADP_ribosyl_GH"/>
    <property type="match status" value="1"/>
</dbReference>
<comment type="caution">
    <text evidence="4">The sequence shown here is derived from an EMBL/GenBank/DDBJ whole genome shotgun (WGS) entry which is preliminary data.</text>
</comment>
<keyword evidence="3" id="KW-0460">Magnesium</keyword>
<sequence>MMKQKIAGALYGMAIGDAMGMPPELWARSKVKEYFGKITDFLDGPQENEVACNFTKGQYTDDTAQALLILDALIENHFVPDTTMIARHLLDWADRINAFDNNILGPSSKAALGAIKEGRDPEPFTSRAETNGAAMRIAPIGCLFSRNRKAELAQYVYDISKVTHTTDVAVSGAAMVAAAVSSALEDQDWDTMMQDALEAYAIARPLGAATYSASLAERLKLALQYAKQYEHDEEQFSQKIYDVIGSGVLTSESVPAALAIAYYAKDPHRCSLLCANLGGDTDTIGAMATAICGAKTGIDAIDPLWIQQIDESNSVDFYHYANELLSHRDMN</sequence>
<dbReference type="InterPro" id="IPR005502">
    <property type="entry name" value="Ribosyl_crysJ1"/>
</dbReference>
<dbReference type="STRING" id="1131935.PDENDC454_03105"/>
<keyword evidence="2 4" id="KW-0378">Hydrolase</keyword>
<dbReference type="GO" id="GO:0046872">
    <property type="term" value="F:metal ion binding"/>
    <property type="evidence" value="ECO:0007669"/>
    <property type="project" value="UniProtKB-KW"/>
</dbReference>
<dbReference type="PANTHER" id="PTHR16222:SF24">
    <property type="entry name" value="ADP-RIBOSYLHYDROLASE ARH3"/>
    <property type="match status" value="1"/>
</dbReference>
<accession>H3SAT6</accession>
<dbReference type="InterPro" id="IPR050792">
    <property type="entry name" value="ADP-ribosylglycohydrolase"/>
</dbReference>
<dbReference type="PANTHER" id="PTHR16222">
    <property type="entry name" value="ADP-RIBOSYLGLYCOHYDROLASE"/>
    <property type="match status" value="1"/>
</dbReference>
<dbReference type="Proteomes" id="UP000003900">
    <property type="component" value="Unassembled WGS sequence"/>
</dbReference>
<feature type="binding site" evidence="3">
    <location>
        <position position="61"/>
    </location>
    <ligand>
        <name>Mg(2+)</name>
        <dbReference type="ChEBI" id="CHEBI:18420"/>
        <label>1</label>
    </ligand>
</feature>
<dbReference type="AlphaFoldDB" id="H3SAT6"/>
<dbReference type="InterPro" id="IPR036705">
    <property type="entry name" value="Ribosyl_crysJ1_sf"/>
</dbReference>
<keyword evidence="3" id="KW-0479">Metal-binding</keyword>
<gene>
    <name evidence="4" type="ORF">PDENDC454_03105</name>
</gene>
<dbReference type="Gene3D" id="1.10.4080.10">
    <property type="entry name" value="ADP-ribosylation/Crystallin J1"/>
    <property type="match status" value="1"/>
</dbReference>
<name>H3SAT6_9BACL</name>
<keyword evidence="5" id="KW-1185">Reference proteome</keyword>
<organism evidence="4 5">
    <name type="scientific">Paenibacillus dendritiformis C454</name>
    <dbReference type="NCBI Taxonomy" id="1131935"/>
    <lineage>
        <taxon>Bacteria</taxon>
        <taxon>Bacillati</taxon>
        <taxon>Bacillota</taxon>
        <taxon>Bacilli</taxon>
        <taxon>Bacillales</taxon>
        <taxon>Paenibacillaceae</taxon>
        <taxon>Paenibacillus</taxon>
    </lineage>
</organism>
<dbReference type="EMBL" id="AHKH01000005">
    <property type="protein sequence ID" value="EHQ63879.1"/>
    <property type="molecule type" value="Genomic_DNA"/>
</dbReference>
<dbReference type="PATRIC" id="fig|1131935.3.peg.627"/>
<protein>
    <submittedName>
        <fullName evidence="4">ADP-ribosylglycohydrolase</fullName>
    </submittedName>
</protein>
<evidence type="ECO:0000313" key="4">
    <source>
        <dbReference type="EMBL" id="EHQ63879.1"/>
    </source>
</evidence>
<evidence type="ECO:0000313" key="5">
    <source>
        <dbReference type="Proteomes" id="UP000003900"/>
    </source>
</evidence>
<reference evidence="4 5" key="1">
    <citation type="journal article" date="2012" name="J. Bacteriol.">
        <title>Genome Sequence of the Pattern-Forming Social Bacterium Paenibacillus dendritiformis C454 Chiral Morphotype.</title>
        <authorList>
            <person name="Sirota-Madi A."/>
            <person name="Olender T."/>
            <person name="Helman Y."/>
            <person name="Brainis I."/>
            <person name="Finkelshtein A."/>
            <person name="Roth D."/>
            <person name="Hagai E."/>
            <person name="Leshkowitz D."/>
            <person name="Brodsky L."/>
            <person name="Galatenko V."/>
            <person name="Nikolaev V."/>
            <person name="Gutnick D.L."/>
            <person name="Lancet D."/>
            <person name="Ben-Jacob E."/>
        </authorList>
    </citation>
    <scope>NUCLEOTIDE SEQUENCE [LARGE SCALE GENOMIC DNA]</scope>
    <source>
        <strain evidence="4 5">C454</strain>
    </source>
</reference>
<feature type="binding site" evidence="3">
    <location>
        <position position="62"/>
    </location>
    <ligand>
        <name>Mg(2+)</name>
        <dbReference type="ChEBI" id="CHEBI:18420"/>
        <label>1</label>
    </ligand>
</feature>
<proteinExistence type="inferred from homology"/>
<feature type="binding site" evidence="3">
    <location>
        <position position="282"/>
    </location>
    <ligand>
        <name>Mg(2+)</name>
        <dbReference type="ChEBI" id="CHEBI:18420"/>
        <label>1</label>
    </ligand>
</feature>
<comment type="cofactor">
    <cofactor evidence="3">
        <name>Mg(2+)</name>
        <dbReference type="ChEBI" id="CHEBI:18420"/>
    </cofactor>
    <text evidence="3">Binds 2 magnesium ions per subunit.</text>
</comment>
<comment type="similarity">
    <text evidence="1">Belongs to the ADP-ribosylglycohydrolase family.</text>
</comment>
<dbReference type="GO" id="GO:0016787">
    <property type="term" value="F:hydrolase activity"/>
    <property type="evidence" value="ECO:0007669"/>
    <property type="project" value="UniProtKB-KW"/>
</dbReference>
<dbReference type="SUPFAM" id="SSF101478">
    <property type="entry name" value="ADP-ribosylglycohydrolase"/>
    <property type="match status" value="1"/>
</dbReference>
<feature type="binding site" evidence="3">
    <location>
        <position position="60"/>
    </location>
    <ligand>
        <name>Mg(2+)</name>
        <dbReference type="ChEBI" id="CHEBI:18420"/>
        <label>1</label>
    </ligand>
</feature>
<feature type="binding site" evidence="3">
    <location>
        <position position="280"/>
    </location>
    <ligand>
        <name>Mg(2+)</name>
        <dbReference type="ChEBI" id="CHEBI:18420"/>
        <label>1</label>
    </ligand>
</feature>
<evidence type="ECO:0000256" key="3">
    <source>
        <dbReference type="PIRSR" id="PIRSR605502-1"/>
    </source>
</evidence>